<dbReference type="InterPro" id="IPR036521">
    <property type="entry name" value="SRP19-like_sf"/>
</dbReference>
<keyword evidence="5" id="KW-0694">RNA-binding</keyword>
<dbReference type="Gene3D" id="3.30.56.30">
    <property type="entry name" value="Signal recognition particle, SRP19-like subunit"/>
    <property type="match status" value="1"/>
</dbReference>
<dbReference type="GO" id="GO:0048500">
    <property type="term" value="C:signal recognition particle"/>
    <property type="evidence" value="ECO:0007669"/>
    <property type="project" value="UniProtKB-UniRule"/>
</dbReference>
<proteinExistence type="inferred from homology"/>
<evidence type="ECO:0000256" key="4">
    <source>
        <dbReference type="ARBA" id="ARBA00023274"/>
    </source>
</evidence>
<keyword evidence="3 5" id="KW-0733">Signal recognition particle</keyword>
<dbReference type="GO" id="GO:0006617">
    <property type="term" value="P:SRP-dependent cotranslational protein targeting to membrane, signal sequence recognition"/>
    <property type="evidence" value="ECO:0007669"/>
    <property type="project" value="TreeGrafter"/>
</dbReference>
<name>A0A1Y3GD66_9EURY</name>
<dbReference type="RefSeq" id="WP_086636513.1">
    <property type="nucleotide sequence ID" value="NZ_MRZU01000002.1"/>
</dbReference>
<comment type="subunit">
    <text evidence="5">Part of the signal recognition particle protein translocation system, which is composed of SRP and FtsY. Archaeal SRP consists of a 7S RNA molecule of 300 nucleotides and two protein subunits: SRP54 and SRP19.</text>
</comment>
<dbReference type="AlphaFoldDB" id="A0A1Y3GD66"/>
<dbReference type="InterPro" id="IPR002778">
    <property type="entry name" value="Signal_recog_particle_SRP19"/>
</dbReference>
<keyword evidence="4 5" id="KW-0687">Ribonucleoprotein</keyword>
<evidence type="ECO:0000313" key="7">
    <source>
        <dbReference type="Proteomes" id="UP000195137"/>
    </source>
</evidence>
<keyword evidence="2 5" id="KW-0963">Cytoplasm</keyword>
<dbReference type="PANTHER" id="PTHR17453:SF0">
    <property type="entry name" value="SIGNAL RECOGNITION PARTICLE 19 KDA PROTEIN"/>
    <property type="match status" value="1"/>
</dbReference>
<organism evidence="6 7">
    <name type="scientific">Methanonatronarchaeum thermophilum</name>
    <dbReference type="NCBI Taxonomy" id="1927129"/>
    <lineage>
        <taxon>Archaea</taxon>
        <taxon>Methanobacteriati</taxon>
        <taxon>Methanobacteriota</taxon>
        <taxon>Methanonatronarchaeia</taxon>
        <taxon>Methanonatronarchaeales</taxon>
        <taxon>Methanonatronarchaeaceae</taxon>
        <taxon>Methanonatronarchaeum</taxon>
    </lineage>
</organism>
<dbReference type="NCBIfam" id="NF001973">
    <property type="entry name" value="PRK00754.1"/>
    <property type="match status" value="1"/>
</dbReference>
<dbReference type="GO" id="GO:0008312">
    <property type="term" value="F:7S RNA binding"/>
    <property type="evidence" value="ECO:0007669"/>
    <property type="project" value="UniProtKB-UniRule"/>
</dbReference>
<reference evidence="6 7" key="1">
    <citation type="submission" date="2016-12" db="EMBL/GenBank/DDBJ databases">
        <title>Discovery of methanogenic haloarchaea.</title>
        <authorList>
            <person name="Sorokin D.Y."/>
            <person name="Makarova K.S."/>
            <person name="Abbas B."/>
            <person name="Ferrer M."/>
            <person name="Golyshin P.N."/>
        </authorList>
    </citation>
    <scope>NUCLEOTIDE SEQUENCE [LARGE SCALE GENOMIC DNA]</scope>
    <source>
        <strain evidence="6">AMET1</strain>
    </source>
</reference>
<evidence type="ECO:0000313" key="6">
    <source>
        <dbReference type="EMBL" id="OUJ19412.1"/>
    </source>
</evidence>
<evidence type="ECO:0000256" key="3">
    <source>
        <dbReference type="ARBA" id="ARBA00023135"/>
    </source>
</evidence>
<gene>
    <name evidence="5" type="primary">srp19</name>
    <name evidence="6" type="ORF">AMET1_0082</name>
</gene>
<evidence type="ECO:0000256" key="2">
    <source>
        <dbReference type="ARBA" id="ARBA00022490"/>
    </source>
</evidence>
<dbReference type="SUPFAM" id="SSF69695">
    <property type="entry name" value="SRP19"/>
    <property type="match status" value="1"/>
</dbReference>
<evidence type="ECO:0000256" key="5">
    <source>
        <dbReference type="HAMAP-Rule" id="MF_00305"/>
    </source>
</evidence>
<dbReference type="Proteomes" id="UP000195137">
    <property type="component" value="Unassembled WGS sequence"/>
</dbReference>
<dbReference type="PANTHER" id="PTHR17453">
    <property type="entry name" value="SIGNAL RECOGNITION PARTICLE 19 KD PROTEIN"/>
    <property type="match status" value="1"/>
</dbReference>
<dbReference type="EMBL" id="MRZU01000002">
    <property type="protein sequence ID" value="OUJ19412.1"/>
    <property type="molecule type" value="Genomic_DNA"/>
</dbReference>
<sequence length="93" mass="10374">MVDEDRDRMVLWPSNIDVERSRGEGRIVSLDDAVSSPKLSGMKEAAEKLGLNPVVEDGKAYPSFWWLEEGRVVVDKNKGKTEVAREIAGELKS</sequence>
<dbReference type="Pfam" id="PF01922">
    <property type="entry name" value="SRP19"/>
    <property type="match status" value="1"/>
</dbReference>
<dbReference type="HAMAP" id="MF_00305">
    <property type="entry name" value="SRP19"/>
    <property type="match status" value="1"/>
</dbReference>
<keyword evidence="7" id="KW-1185">Reference proteome</keyword>
<protein>
    <recommendedName>
        <fullName evidence="5">Signal recognition particle 19 kDa protein</fullName>
        <shortName evidence="5">SRP19</shortName>
    </recommendedName>
</protein>
<accession>A0A1Y3GD66</accession>
<comment type="similarity">
    <text evidence="5">Belongs to the SRP19 family.</text>
</comment>
<dbReference type="InterPro" id="IPR022938">
    <property type="entry name" value="SRP19_arc-type"/>
</dbReference>
<comment type="subcellular location">
    <subcellularLocation>
        <location evidence="1 5">Cytoplasm</location>
    </subcellularLocation>
</comment>
<evidence type="ECO:0000256" key="1">
    <source>
        <dbReference type="ARBA" id="ARBA00004496"/>
    </source>
</evidence>
<comment type="function">
    <text evidence="5">Involved in targeting and insertion of nascent membrane proteins into the cytoplasmic membrane. Binds directly to 7S RNA and mediates binding of the 54 kDa subunit of the SRP.</text>
</comment>
<comment type="caution">
    <text evidence="6">The sequence shown here is derived from an EMBL/GenBank/DDBJ whole genome shotgun (WGS) entry which is preliminary data.</text>
</comment>
<dbReference type="OrthoDB" id="56356at2157"/>